<evidence type="ECO:0000313" key="2">
    <source>
        <dbReference type="Proteomes" id="UP000319004"/>
    </source>
</evidence>
<proteinExistence type="predicted"/>
<dbReference type="AlphaFoldDB" id="A0A518HP85"/>
<reference evidence="1 2" key="1">
    <citation type="submission" date="2019-03" db="EMBL/GenBank/DDBJ databases">
        <title>Deep-cultivation of Planctomycetes and their phenomic and genomic characterization uncovers novel biology.</title>
        <authorList>
            <person name="Wiegand S."/>
            <person name="Jogler M."/>
            <person name="Boedeker C."/>
            <person name="Pinto D."/>
            <person name="Vollmers J."/>
            <person name="Rivas-Marin E."/>
            <person name="Kohn T."/>
            <person name="Peeters S.H."/>
            <person name="Heuer A."/>
            <person name="Rast P."/>
            <person name="Oberbeckmann S."/>
            <person name="Bunk B."/>
            <person name="Jeske O."/>
            <person name="Meyerdierks A."/>
            <person name="Storesund J.E."/>
            <person name="Kallscheuer N."/>
            <person name="Luecker S."/>
            <person name="Lage O.M."/>
            <person name="Pohl T."/>
            <person name="Merkel B.J."/>
            <person name="Hornburger P."/>
            <person name="Mueller R.-W."/>
            <person name="Bruemmer F."/>
            <person name="Labrenz M."/>
            <person name="Spormann A.M."/>
            <person name="Op den Camp H."/>
            <person name="Overmann J."/>
            <person name="Amann R."/>
            <person name="Jetten M.S.M."/>
            <person name="Mascher T."/>
            <person name="Medema M.H."/>
            <person name="Devos D.P."/>
            <person name="Kaster A.-K."/>
            <person name="Ovreas L."/>
            <person name="Rohde M."/>
            <person name="Galperin M.Y."/>
            <person name="Jogler C."/>
        </authorList>
    </citation>
    <scope>NUCLEOTIDE SEQUENCE [LARGE SCALE GENOMIC DNA]</scope>
    <source>
        <strain evidence="1 2">Enr13</strain>
    </source>
</reference>
<organism evidence="1 2">
    <name type="scientific">Stieleria neptunia</name>
    <dbReference type="NCBI Taxonomy" id="2527979"/>
    <lineage>
        <taxon>Bacteria</taxon>
        <taxon>Pseudomonadati</taxon>
        <taxon>Planctomycetota</taxon>
        <taxon>Planctomycetia</taxon>
        <taxon>Pirellulales</taxon>
        <taxon>Pirellulaceae</taxon>
        <taxon>Stieleria</taxon>
    </lineage>
</organism>
<dbReference type="EMBL" id="CP037423">
    <property type="protein sequence ID" value="QDV42655.1"/>
    <property type="molecule type" value="Genomic_DNA"/>
</dbReference>
<dbReference type="Proteomes" id="UP000319004">
    <property type="component" value="Chromosome"/>
</dbReference>
<dbReference type="RefSeq" id="WP_145386248.1">
    <property type="nucleotide sequence ID" value="NZ_CP037423.1"/>
</dbReference>
<name>A0A518HP85_9BACT</name>
<accession>A0A518HP85</accession>
<protein>
    <submittedName>
        <fullName evidence="1">Uncharacterized protein</fullName>
    </submittedName>
</protein>
<sequence>MGFYHQKQLVDDHFLVDSPVGRSIFLPAHFLPTSAGSAITSRFKLLDQSTWGAVNRSGQDSRLADS</sequence>
<dbReference type="KEGG" id="snep:Enr13x_25040"/>
<evidence type="ECO:0000313" key="1">
    <source>
        <dbReference type="EMBL" id="QDV42655.1"/>
    </source>
</evidence>
<gene>
    <name evidence="1" type="ORF">Enr13x_25040</name>
</gene>
<keyword evidence="2" id="KW-1185">Reference proteome</keyword>